<dbReference type="PANTHER" id="PTHR10900:SF124">
    <property type="entry name" value="FI05614P"/>
    <property type="match status" value="1"/>
</dbReference>
<dbReference type="GO" id="GO:0005615">
    <property type="term" value="C:extracellular space"/>
    <property type="evidence" value="ECO:0007669"/>
    <property type="project" value="TreeGrafter"/>
</dbReference>
<feature type="domain" description="FAS1" evidence="2">
    <location>
        <begin position="58"/>
        <end position="179"/>
    </location>
</feature>
<evidence type="ECO:0000313" key="4">
    <source>
        <dbReference type="RefSeq" id="XP_052121029.1"/>
    </source>
</evidence>
<dbReference type="RefSeq" id="XP_052121029.1">
    <property type="nucleotide sequence ID" value="XM_052265069.1"/>
</dbReference>
<feature type="region of interest" description="Disordered" evidence="1">
    <location>
        <begin position="591"/>
        <end position="628"/>
    </location>
</feature>
<feature type="region of interest" description="Disordered" evidence="1">
    <location>
        <begin position="182"/>
        <end position="239"/>
    </location>
</feature>
<name>A0A9C6U0W3_FRAOC</name>
<dbReference type="GO" id="GO:0007155">
    <property type="term" value="P:cell adhesion"/>
    <property type="evidence" value="ECO:0007669"/>
    <property type="project" value="TreeGrafter"/>
</dbReference>
<dbReference type="AlphaFoldDB" id="A0A9C6U0W3"/>
<dbReference type="SMART" id="SM00554">
    <property type="entry name" value="FAS1"/>
    <property type="match status" value="3"/>
</dbReference>
<protein>
    <submittedName>
        <fullName evidence="4">Uncharacterized protein LOC113205028</fullName>
    </submittedName>
</protein>
<proteinExistence type="predicted"/>
<dbReference type="SUPFAM" id="SSF82153">
    <property type="entry name" value="FAS1 domain"/>
    <property type="match status" value="3"/>
</dbReference>
<gene>
    <name evidence="4" type="primary">LOC113205028</name>
</gene>
<keyword evidence="3" id="KW-1185">Reference proteome</keyword>
<dbReference type="Gene3D" id="2.30.180.10">
    <property type="entry name" value="FAS1 domain"/>
    <property type="match status" value="3"/>
</dbReference>
<dbReference type="InterPro" id="IPR000782">
    <property type="entry name" value="FAS1_domain"/>
</dbReference>
<dbReference type="GO" id="GO:0030198">
    <property type="term" value="P:extracellular matrix organization"/>
    <property type="evidence" value="ECO:0007669"/>
    <property type="project" value="TreeGrafter"/>
</dbReference>
<dbReference type="KEGG" id="foc:113205028"/>
<dbReference type="GeneID" id="113205028"/>
<dbReference type="Proteomes" id="UP000504606">
    <property type="component" value="Unplaced"/>
</dbReference>
<dbReference type="Pfam" id="PF02469">
    <property type="entry name" value="Fasciclin"/>
    <property type="match status" value="3"/>
</dbReference>
<dbReference type="InterPro" id="IPR036378">
    <property type="entry name" value="FAS1_dom_sf"/>
</dbReference>
<dbReference type="PROSITE" id="PS50213">
    <property type="entry name" value="FAS1"/>
    <property type="match status" value="3"/>
</dbReference>
<feature type="domain" description="FAS1" evidence="2">
    <location>
        <begin position="261"/>
        <end position="394"/>
    </location>
</feature>
<reference evidence="4" key="1">
    <citation type="submission" date="2025-08" db="UniProtKB">
        <authorList>
            <consortium name="RefSeq"/>
        </authorList>
    </citation>
    <scope>IDENTIFICATION</scope>
    <source>
        <tissue evidence="4">Whole organism</tissue>
    </source>
</reference>
<accession>A0A9C6U0W3</accession>
<feature type="domain" description="FAS1" evidence="2">
    <location>
        <begin position="428"/>
        <end position="558"/>
    </location>
</feature>
<dbReference type="InterPro" id="IPR050904">
    <property type="entry name" value="Adhesion/Biosynth-related"/>
</dbReference>
<dbReference type="OrthoDB" id="286301at2759"/>
<feature type="compositionally biased region" description="Low complexity" evidence="1">
    <location>
        <begin position="182"/>
        <end position="194"/>
    </location>
</feature>
<evidence type="ECO:0000313" key="3">
    <source>
        <dbReference type="Proteomes" id="UP000504606"/>
    </source>
</evidence>
<evidence type="ECO:0000259" key="2">
    <source>
        <dbReference type="PROSITE" id="PS50213"/>
    </source>
</evidence>
<feature type="compositionally biased region" description="Low complexity" evidence="1">
    <location>
        <begin position="202"/>
        <end position="237"/>
    </location>
</feature>
<dbReference type="PANTHER" id="PTHR10900">
    <property type="entry name" value="PERIOSTIN-RELATED"/>
    <property type="match status" value="1"/>
</dbReference>
<dbReference type="GO" id="GO:0050839">
    <property type="term" value="F:cell adhesion molecule binding"/>
    <property type="evidence" value="ECO:0007669"/>
    <property type="project" value="TreeGrafter"/>
</dbReference>
<organism evidence="3 4">
    <name type="scientific">Frankliniella occidentalis</name>
    <name type="common">Western flower thrips</name>
    <name type="synonym">Euthrips occidentalis</name>
    <dbReference type="NCBI Taxonomy" id="133901"/>
    <lineage>
        <taxon>Eukaryota</taxon>
        <taxon>Metazoa</taxon>
        <taxon>Ecdysozoa</taxon>
        <taxon>Arthropoda</taxon>
        <taxon>Hexapoda</taxon>
        <taxon>Insecta</taxon>
        <taxon>Pterygota</taxon>
        <taxon>Neoptera</taxon>
        <taxon>Paraneoptera</taxon>
        <taxon>Thysanoptera</taxon>
        <taxon>Terebrantia</taxon>
        <taxon>Thripoidea</taxon>
        <taxon>Thripidae</taxon>
        <taxon>Frankliniella</taxon>
    </lineage>
</organism>
<dbReference type="GO" id="GO:0031012">
    <property type="term" value="C:extracellular matrix"/>
    <property type="evidence" value="ECO:0007669"/>
    <property type="project" value="TreeGrafter"/>
</dbReference>
<evidence type="ECO:0000256" key="1">
    <source>
        <dbReference type="SAM" id="MobiDB-lite"/>
    </source>
</evidence>
<sequence>MTACTARVARGSTPCPSARTPAAPTAALAVVGVVLQLVLLAASSAATVASPTWLLPDTSGIDGQLTETLNVDRFFGLWLVFNDETLSLSDKPFTILAPINSALPPLAEPGAMRRLLLDHVVLGKQLDLDIGADLRFATLGGHTVKVQNHNGTLTANGARVLRARVEVPRGILVTLDNYLFTPPSEEGSTSSSTTPGPPSLEAAATATTAPKANASTVAATTTTTTAAASTTTSEADTVPPALPTAAAHVAPPEPKPLSGFLRDVTEVLSFLKSGTRVFQHLLSRAQVNVSRMLTDDGQYTLLVPTDLAFQRWHPIDWGFYPFSVAEFSESVVVNHFLKTDLRADDLKDGQVALSLEGREVVFARKPNLTVNGVQVVGGDTPVAHGNILLINEVLFVTEEVVARLHENNRDKETPPLLAFPWIGAQFLSHAFLALEEAGKGFEHATRFLNMADLAPHVPGTGYTFFVPTDEAFERLGLGSADDSYLATGPGLDLLLNHFVAKRLYARDLQNGSTFTTLGNKTITISRNHGSISINNARVVKSEVFVYNLGTMFYIDHVLFSEDGLPPRGHQGSSSAGPFHVTTEIPEEVETIPVELNLETGDGKIQDDDPDREPTTSGPEAAAKTIEDP</sequence>